<dbReference type="EMBL" id="AZDX01000003">
    <property type="protein sequence ID" value="KRL07998.1"/>
    <property type="molecule type" value="Genomic_DNA"/>
</dbReference>
<name>A0A0R1MJ57_9LACO</name>
<dbReference type="GeneID" id="98309535"/>
<dbReference type="PATRIC" id="fig|1423759.3.peg.1128"/>
<protein>
    <submittedName>
        <fullName evidence="1">Uncharacterized protein</fullName>
    </submittedName>
</protein>
<dbReference type="RefSeq" id="WP_057868782.1">
    <property type="nucleotide sequence ID" value="NZ_AZDX01000003.1"/>
</dbReference>
<sequence length="204" mass="23410">MNDNVGKIRVNRTHGRTRLVGEEFDINNYITIEVVQGVVEEDSLMKKDIVRGTTRNILTVDMSARQWSEFVSSFGDGSGVTCTLSEIDGKRVAQDYITPNTIERSNHTIDANFESFQDEYNKISDNVQDILKKKSIGKQDKADILYMVNRLDNLSKDMIPFLRERLREDTKKVISSAMIQFKNDVNEYENNNKELELDGFGTKK</sequence>
<evidence type="ECO:0000313" key="1">
    <source>
        <dbReference type="EMBL" id="KRL07998.1"/>
    </source>
</evidence>
<organism evidence="1 2">
    <name type="scientific">Liquorilactobacillus hordei DSM 19519</name>
    <dbReference type="NCBI Taxonomy" id="1423759"/>
    <lineage>
        <taxon>Bacteria</taxon>
        <taxon>Bacillati</taxon>
        <taxon>Bacillota</taxon>
        <taxon>Bacilli</taxon>
        <taxon>Lactobacillales</taxon>
        <taxon>Lactobacillaceae</taxon>
        <taxon>Liquorilactobacillus</taxon>
    </lineage>
</organism>
<comment type="caution">
    <text evidence="1">The sequence shown here is derived from an EMBL/GenBank/DDBJ whole genome shotgun (WGS) entry which is preliminary data.</text>
</comment>
<dbReference type="Proteomes" id="UP000051448">
    <property type="component" value="Unassembled WGS sequence"/>
</dbReference>
<reference evidence="1 2" key="1">
    <citation type="journal article" date="2015" name="Genome Announc.">
        <title>Expanding the biotechnology potential of lactobacilli through comparative genomics of 213 strains and associated genera.</title>
        <authorList>
            <person name="Sun Z."/>
            <person name="Harris H.M."/>
            <person name="McCann A."/>
            <person name="Guo C."/>
            <person name="Argimon S."/>
            <person name="Zhang W."/>
            <person name="Yang X."/>
            <person name="Jeffery I.B."/>
            <person name="Cooney J.C."/>
            <person name="Kagawa T.F."/>
            <person name="Liu W."/>
            <person name="Song Y."/>
            <person name="Salvetti E."/>
            <person name="Wrobel A."/>
            <person name="Rasinkangas P."/>
            <person name="Parkhill J."/>
            <person name="Rea M.C."/>
            <person name="O'Sullivan O."/>
            <person name="Ritari J."/>
            <person name="Douillard F.P."/>
            <person name="Paul Ross R."/>
            <person name="Yang R."/>
            <person name="Briner A.E."/>
            <person name="Felis G.E."/>
            <person name="de Vos W.M."/>
            <person name="Barrangou R."/>
            <person name="Klaenhammer T.R."/>
            <person name="Caufield P.W."/>
            <person name="Cui Y."/>
            <person name="Zhang H."/>
            <person name="O'Toole P.W."/>
        </authorList>
    </citation>
    <scope>NUCLEOTIDE SEQUENCE [LARGE SCALE GENOMIC DNA]</scope>
    <source>
        <strain evidence="1 2">DSM 19519</strain>
    </source>
</reference>
<evidence type="ECO:0000313" key="2">
    <source>
        <dbReference type="Proteomes" id="UP000051448"/>
    </source>
</evidence>
<dbReference type="AlphaFoldDB" id="A0A0R1MJ57"/>
<keyword evidence="2" id="KW-1185">Reference proteome</keyword>
<gene>
    <name evidence="1" type="ORF">FC92_GL001069</name>
</gene>
<dbReference type="OrthoDB" id="6628684at2"/>
<dbReference type="STRING" id="1423759.FC92_GL001069"/>
<accession>A0A0R1MJ57</accession>
<proteinExistence type="predicted"/>